<dbReference type="CDD" id="cd07208">
    <property type="entry name" value="Pat_hypo_Ecoli_yjju_like"/>
    <property type="match status" value="1"/>
</dbReference>
<evidence type="ECO:0000256" key="4">
    <source>
        <dbReference type="PROSITE-ProRule" id="PRU01161"/>
    </source>
</evidence>
<accession>A0A4Y8QB07</accession>
<dbReference type="GO" id="GO:0016042">
    <property type="term" value="P:lipid catabolic process"/>
    <property type="evidence" value="ECO:0007669"/>
    <property type="project" value="UniProtKB-UniRule"/>
</dbReference>
<evidence type="ECO:0000313" key="7">
    <source>
        <dbReference type="Proteomes" id="UP000298246"/>
    </source>
</evidence>
<dbReference type="GO" id="GO:0016787">
    <property type="term" value="F:hydrolase activity"/>
    <property type="evidence" value="ECO:0007669"/>
    <property type="project" value="UniProtKB-UniRule"/>
</dbReference>
<keyword evidence="2 4" id="KW-0442">Lipid degradation</keyword>
<dbReference type="PANTHER" id="PTHR14226">
    <property type="entry name" value="NEUROPATHY TARGET ESTERASE/SWISS CHEESE D.MELANOGASTER"/>
    <property type="match status" value="1"/>
</dbReference>
<dbReference type="Proteomes" id="UP000298246">
    <property type="component" value="Unassembled WGS sequence"/>
</dbReference>
<keyword evidence="1 4" id="KW-0378">Hydrolase</keyword>
<dbReference type="Pfam" id="PF19890">
    <property type="entry name" value="DUF6363"/>
    <property type="match status" value="1"/>
</dbReference>
<feature type="active site" description="Nucleophile" evidence="4">
    <location>
        <position position="39"/>
    </location>
</feature>
<dbReference type="InterPro" id="IPR050301">
    <property type="entry name" value="NTE"/>
</dbReference>
<dbReference type="SUPFAM" id="SSF52151">
    <property type="entry name" value="FabD/lysophospholipase-like"/>
    <property type="match status" value="1"/>
</dbReference>
<dbReference type="OrthoDB" id="9802424at2"/>
<organism evidence="6 7">
    <name type="scientific">Paenibacillus athensensis</name>
    <dbReference type="NCBI Taxonomy" id="1967502"/>
    <lineage>
        <taxon>Bacteria</taxon>
        <taxon>Bacillati</taxon>
        <taxon>Bacillota</taxon>
        <taxon>Bacilli</taxon>
        <taxon>Bacillales</taxon>
        <taxon>Paenibacillaceae</taxon>
        <taxon>Paenibacillus</taxon>
    </lineage>
</organism>
<gene>
    <name evidence="6" type="ORF">B5M42_01395</name>
</gene>
<dbReference type="InterPro" id="IPR002641">
    <property type="entry name" value="PNPLA_dom"/>
</dbReference>
<evidence type="ECO:0000256" key="2">
    <source>
        <dbReference type="ARBA" id="ARBA00022963"/>
    </source>
</evidence>
<name>A0A4Y8QB07_9BACL</name>
<dbReference type="InterPro" id="IPR037483">
    <property type="entry name" value="YjjU-like"/>
</dbReference>
<feature type="short sequence motif" description="DGA/G" evidence="4">
    <location>
        <begin position="160"/>
        <end position="162"/>
    </location>
</feature>
<evidence type="ECO:0000256" key="1">
    <source>
        <dbReference type="ARBA" id="ARBA00022801"/>
    </source>
</evidence>
<dbReference type="InterPro" id="IPR045943">
    <property type="entry name" value="DUF6363"/>
</dbReference>
<dbReference type="PROSITE" id="PS51635">
    <property type="entry name" value="PNPLA"/>
    <property type="match status" value="1"/>
</dbReference>
<dbReference type="Gene3D" id="3.40.1090.10">
    <property type="entry name" value="Cytosolic phospholipase A2 catalytic domain"/>
    <property type="match status" value="2"/>
</dbReference>
<evidence type="ECO:0000256" key="3">
    <source>
        <dbReference type="ARBA" id="ARBA00023098"/>
    </source>
</evidence>
<evidence type="ECO:0000259" key="5">
    <source>
        <dbReference type="PROSITE" id="PS51635"/>
    </source>
</evidence>
<evidence type="ECO:0000313" key="6">
    <source>
        <dbReference type="EMBL" id="TFE92021.1"/>
    </source>
</evidence>
<feature type="active site" description="Proton acceptor" evidence="4">
    <location>
        <position position="160"/>
    </location>
</feature>
<feature type="short sequence motif" description="GXSXG" evidence="4">
    <location>
        <begin position="37"/>
        <end position="41"/>
    </location>
</feature>
<dbReference type="AlphaFoldDB" id="A0A4Y8QB07"/>
<feature type="short sequence motif" description="GXGXXG" evidence="4">
    <location>
        <begin position="10"/>
        <end position="15"/>
    </location>
</feature>
<keyword evidence="3 4" id="KW-0443">Lipid metabolism</keyword>
<reference evidence="6 7" key="1">
    <citation type="submission" date="2017-03" db="EMBL/GenBank/DDBJ databases">
        <title>Isolation of Levoglucosan Utilizing Bacteria.</title>
        <authorList>
            <person name="Arya A.S."/>
        </authorList>
    </citation>
    <scope>NUCLEOTIDE SEQUENCE [LARGE SCALE GENOMIC DNA]</scope>
    <source>
        <strain evidence="6 7">MEC069</strain>
    </source>
</reference>
<dbReference type="InterPro" id="IPR016035">
    <property type="entry name" value="Acyl_Trfase/lysoPLipase"/>
</dbReference>
<sequence>MNDVGLVLEGGGMRGVYTAGVLDFLMDQNIYFPYVVGVSAGACNATSYISRQRGRNHKVTIGYIHDSRYLSYRNLIRYKSIFGMDFIFNLLPNQLELFDYQAFYDSPQQFAIGTTDAFTGEAVYYTKQELGERTMQIVQASSSLPFVSEPIRFQERILFDGGLVDPIPVQKSIRDGNKRHLIILTKEAGYRKRPFKQRWLAKTVYPRYNGLLDVLISRSEIYNGTLELIDSLEQSGQALVIRPSVNPLVGRMEKNKDKLQQLYELGYSDASRLTGRLKEWLGG</sequence>
<comment type="caution">
    <text evidence="6">The sequence shown here is derived from an EMBL/GenBank/DDBJ whole genome shotgun (WGS) entry which is preliminary data.</text>
</comment>
<dbReference type="Pfam" id="PF01734">
    <property type="entry name" value="Patatin"/>
    <property type="match status" value="1"/>
</dbReference>
<keyword evidence="7" id="KW-1185">Reference proteome</keyword>
<dbReference type="PANTHER" id="PTHR14226:SF25">
    <property type="entry name" value="PHOSPHOESTERASE"/>
    <property type="match status" value="1"/>
</dbReference>
<dbReference type="EMBL" id="MYFO01000001">
    <property type="protein sequence ID" value="TFE92021.1"/>
    <property type="molecule type" value="Genomic_DNA"/>
</dbReference>
<proteinExistence type="predicted"/>
<feature type="domain" description="PNPLA" evidence="5">
    <location>
        <begin position="6"/>
        <end position="173"/>
    </location>
</feature>
<protein>
    <submittedName>
        <fullName evidence="6">Patatin family protein</fullName>
    </submittedName>
</protein>